<evidence type="ECO:0000313" key="2">
    <source>
        <dbReference type="EMBL" id="SPH18609.1"/>
    </source>
</evidence>
<proteinExistence type="predicted"/>
<gene>
    <name evidence="2" type="ORF">DEA8626_02149</name>
</gene>
<dbReference type="Gene3D" id="2.170.150.40">
    <property type="entry name" value="Domain of unknown function (DUF427)"/>
    <property type="match status" value="1"/>
</dbReference>
<reference evidence="2 3" key="1">
    <citation type="submission" date="2018-03" db="EMBL/GenBank/DDBJ databases">
        <authorList>
            <person name="Keele B.F."/>
        </authorList>
    </citation>
    <scope>NUCLEOTIDE SEQUENCE [LARGE SCALE GENOMIC DNA]</scope>
    <source>
        <strain evidence="2 3">CECT 8626</strain>
    </source>
</reference>
<dbReference type="OrthoDB" id="9815163at2"/>
<name>A0A2R8B7R0_9RHOB</name>
<evidence type="ECO:0000259" key="1">
    <source>
        <dbReference type="Pfam" id="PF04248"/>
    </source>
</evidence>
<protein>
    <recommendedName>
        <fullName evidence="1">DUF427 domain-containing protein</fullName>
    </recommendedName>
</protein>
<dbReference type="AlphaFoldDB" id="A0A2R8B7R0"/>
<dbReference type="InterPro" id="IPR007361">
    <property type="entry name" value="DUF427"/>
</dbReference>
<organism evidence="2 3">
    <name type="scientific">Albidovulum aquaemixtae</name>
    <dbReference type="NCBI Taxonomy" id="1542388"/>
    <lineage>
        <taxon>Bacteria</taxon>
        <taxon>Pseudomonadati</taxon>
        <taxon>Pseudomonadota</taxon>
        <taxon>Alphaproteobacteria</taxon>
        <taxon>Rhodobacterales</taxon>
        <taxon>Paracoccaceae</taxon>
        <taxon>Albidovulum</taxon>
    </lineage>
</organism>
<sequence>MTDDIRIREIGGTWVVRAGGAVIGETKRALELAEGGYPPVIYFPREDIAMDFLDRSQKETVCPHKGSANYYTIAAKSGPIADAAWTYESPSAGMEAIASHLAFYPDKVTVERL</sequence>
<accession>A0A2R8B7R0</accession>
<dbReference type="PANTHER" id="PTHR34310">
    <property type="entry name" value="DUF427 DOMAIN PROTEIN (AFU_ORTHOLOGUE AFUA_3G02220)"/>
    <property type="match status" value="1"/>
</dbReference>
<dbReference type="RefSeq" id="WP_108852918.1">
    <property type="nucleotide sequence ID" value="NZ_OMOQ01000001.1"/>
</dbReference>
<dbReference type="EMBL" id="OMOQ01000001">
    <property type="protein sequence ID" value="SPH18609.1"/>
    <property type="molecule type" value="Genomic_DNA"/>
</dbReference>
<evidence type="ECO:0000313" key="3">
    <source>
        <dbReference type="Proteomes" id="UP000244924"/>
    </source>
</evidence>
<keyword evidence="3" id="KW-1185">Reference proteome</keyword>
<dbReference type="Pfam" id="PF04248">
    <property type="entry name" value="NTP_transf_9"/>
    <property type="match status" value="1"/>
</dbReference>
<dbReference type="Proteomes" id="UP000244924">
    <property type="component" value="Unassembled WGS sequence"/>
</dbReference>
<dbReference type="PANTHER" id="PTHR34310:SF9">
    <property type="entry name" value="BLR5716 PROTEIN"/>
    <property type="match status" value="1"/>
</dbReference>
<feature type="domain" description="DUF427" evidence="1">
    <location>
        <begin position="15"/>
        <end position="106"/>
    </location>
</feature>
<dbReference type="InterPro" id="IPR038694">
    <property type="entry name" value="DUF427_sf"/>
</dbReference>